<dbReference type="PANTHER" id="PTHR39963:SF1">
    <property type="entry name" value="MNMC-LIKE METHYLTRANSFERASE DOMAIN-CONTAINING PROTEIN"/>
    <property type="match status" value="1"/>
</dbReference>
<dbReference type="InterPro" id="IPR008471">
    <property type="entry name" value="MnmC-like_methylTransf"/>
</dbReference>
<sequence length="218" mass="25027">MDREIIVTEDGSHSLFVKDMGETFHSKHGAVQESAHVYIKNGIELINKETIHVLEYGFGTGLNTLLTLEFAVNHNKKIVYESIEAYPLTANEFNLLNYNDFVKTPVTLQQLHEIPVDTNEKVTEHFSLLKHFCKIENFTTNNKFDIVYFDVFGFDYQSELWSAEILQKAYDFLNTDGIFVTYACKGIVNRRLKEIGFKVHKTAGPPGKREMIIAVKKI</sequence>
<dbReference type="GO" id="GO:0016645">
    <property type="term" value="F:oxidoreductase activity, acting on the CH-NH group of donors"/>
    <property type="evidence" value="ECO:0007669"/>
    <property type="project" value="InterPro"/>
</dbReference>
<dbReference type="EMBL" id="FOVI01000021">
    <property type="protein sequence ID" value="SFO12416.1"/>
    <property type="molecule type" value="Genomic_DNA"/>
</dbReference>
<dbReference type="InterPro" id="IPR029063">
    <property type="entry name" value="SAM-dependent_MTases_sf"/>
</dbReference>
<evidence type="ECO:0000313" key="3">
    <source>
        <dbReference type="Proteomes" id="UP000199036"/>
    </source>
</evidence>
<accession>A0A1I5EM26</accession>
<evidence type="ECO:0000259" key="1">
    <source>
        <dbReference type="Pfam" id="PF05430"/>
    </source>
</evidence>
<dbReference type="GO" id="GO:0004808">
    <property type="term" value="F:tRNA (5-methylaminomethyl-2-thiouridylate)(34)-methyltransferase activity"/>
    <property type="evidence" value="ECO:0007669"/>
    <property type="project" value="InterPro"/>
</dbReference>
<dbReference type="Proteomes" id="UP000199036">
    <property type="component" value="Unassembled WGS sequence"/>
</dbReference>
<evidence type="ECO:0000313" key="2">
    <source>
        <dbReference type="EMBL" id="SFO12416.1"/>
    </source>
</evidence>
<dbReference type="OrthoDB" id="9786494at2"/>
<protein>
    <submittedName>
        <fullName evidence="2">tRNA U34 5-methylaminomethyl-2-thiouridine-forming methyltransferase MnmC</fullName>
    </submittedName>
</protein>
<dbReference type="Pfam" id="PF05430">
    <property type="entry name" value="Methyltransf_30"/>
    <property type="match status" value="1"/>
</dbReference>
<dbReference type="GO" id="GO:0032259">
    <property type="term" value="P:methylation"/>
    <property type="evidence" value="ECO:0007669"/>
    <property type="project" value="UniProtKB-KW"/>
</dbReference>
<proteinExistence type="predicted"/>
<keyword evidence="3" id="KW-1185">Reference proteome</keyword>
<keyword evidence="2" id="KW-0489">Methyltransferase</keyword>
<gene>
    <name evidence="2" type="ORF">SAMN05421741_12134</name>
</gene>
<reference evidence="3" key="1">
    <citation type="submission" date="2016-10" db="EMBL/GenBank/DDBJ databases">
        <authorList>
            <person name="Varghese N."/>
            <person name="Submissions S."/>
        </authorList>
    </citation>
    <scope>NUCLEOTIDE SEQUENCE [LARGE SCALE GENOMIC DNA]</scope>
    <source>
        <strain evidence="3">DS-12</strain>
    </source>
</reference>
<dbReference type="InterPro" id="IPR047785">
    <property type="entry name" value="tRNA_MNMC2"/>
</dbReference>
<dbReference type="SUPFAM" id="SSF53335">
    <property type="entry name" value="S-adenosyl-L-methionine-dependent methyltransferases"/>
    <property type="match status" value="1"/>
</dbReference>
<name>A0A1I5EM26_9FLAO</name>
<dbReference type="AlphaFoldDB" id="A0A1I5EM26"/>
<feature type="domain" description="MnmC-like methyltransferase" evidence="1">
    <location>
        <begin position="131"/>
        <end position="216"/>
    </location>
</feature>
<dbReference type="Gene3D" id="3.40.50.150">
    <property type="entry name" value="Vaccinia Virus protein VP39"/>
    <property type="match status" value="1"/>
</dbReference>
<dbReference type="PANTHER" id="PTHR39963">
    <property type="entry name" value="SLL0983 PROTEIN"/>
    <property type="match status" value="1"/>
</dbReference>
<dbReference type="RefSeq" id="WP_091525228.1">
    <property type="nucleotide sequence ID" value="NZ_FOVI01000021.1"/>
</dbReference>
<dbReference type="NCBIfam" id="NF033855">
    <property type="entry name" value="tRNA_MNMC2"/>
    <property type="match status" value="1"/>
</dbReference>
<organism evidence="2 3">
    <name type="scientific">Paenimyroides ummariense</name>
    <dbReference type="NCBI Taxonomy" id="913024"/>
    <lineage>
        <taxon>Bacteria</taxon>
        <taxon>Pseudomonadati</taxon>
        <taxon>Bacteroidota</taxon>
        <taxon>Flavobacteriia</taxon>
        <taxon>Flavobacteriales</taxon>
        <taxon>Flavobacteriaceae</taxon>
        <taxon>Paenimyroides</taxon>
    </lineage>
</organism>
<keyword evidence="2" id="KW-0808">Transferase</keyword>
<dbReference type="STRING" id="913024.SAMN05421741_12134"/>